<accession>A0AAV8HSS2</accession>
<comment type="subcellular location">
    <subcellularLocation>
        <location evidence="1">Nucleus</location>
    </subcellularLocation>
</comment>
<dbReference type="GO" id="GO:0005634">
    <property type="term" value="C:nucleus"/>
    <property type="evidence" value="ECO:0007669"/>
    <property type="project" value="UniProtKB-SubCell"/>
</dbReference>
<dbReference type="PROSITE" id="PS51005">
    <property type="entry name" value="NAC"/>
    <property type="match status" value="1"/>
</dbReference>
<protein>
    <submittedName>
        <fullName evidence="7">NAC domain protein</fullName>
    </submittedName>
</protein>
<evidence type="ECO:0000256" key="4">
    <source>
        <dbReference type="ARBA" id="ARBA00023163"/>
    </source>
</evidence>
<proteinExistence type="predicted"/>
<dbReference type="InterPro" id="IPR036093">
    <property type="entry name" value="NAC_dom_sf"/>
</dbReference>
<dbReference type="InterPro" id="IPR003441">
    <property type="entry name" value="NAC-dom"/>
</dbReference>
<evidence type="ECO:0000256" key="3">
    <source>
        <dbReference type="ARBA" id="ARBA00023125"/>
    </source>
</evidence>
<evidence type="ECO:0000256" key="2">
    <source>
        <dbReference type="ARBA" id="ARBA00023015"/>
    </source>
</evidence>
<comment type="caution">
    <text evidence="7">The sequence shown here is derived from an EMBL/GenBank/DDBJ whole genome shotgun (WGS) entry which is preliminary data.</text>
</comment>
<evidence type="ECO:0000256" key="1">
    <source>
        <dbReference type="ARBA" id="ARBA00004123"/>
    </source>
</evidence>
<evidence type="ECO:0000313" key="7">
    <source>
        <dbReference type="EMBL" id="KAJ4819609.1"/>
    </source>
</evidence>
<dbReference type="Proteomes" id="UP001140206">
    <property type="component" value="Chromosome 1"/>
</dbReference>
<evidence type="ECO:0000259" key="6">
    <source>
        <dbReference type="PROSITE" id="PS51005"/>
    </source>
</evidence>
<dbReference type="GO" id="GO:0003677">
    <property type="term" value="F:DNA binding"/>
    <property type="evidence" value="ECO:0007669"/>
    <property type="project" value="UniProtKB-KW"/>
</dbReference>
<reference evidence="7" key="1">
    <citation type="submission" date="2022-08" db="EMBL/GenBank/DDBJ databases">
        <authorList>
            <person name="Marques A."/>
        </authorList>
    </citation>
    <scope>NUCLEOTIDE SEQUENCE</scope>
    <source>
        <strain evidence="7">RhyPub2mFocal</strain>
        <tissue evidence="7">Leaves</tissue>
    </source>
</reference>
<dbReference type="EMBL" id="JAMFTS010000001">
    <property type="protein sequence ID" value="KAJ4819609.1"/>
    <property type="molecule type" value="Genomic_DNA"/>
</dbReference>
<keyword evidence="2" id="KW-0805">Transcription regulation</keyword>
<dbReference type="GO" id="GO:0006355">
    <property type="term" value="P:regulation of DNA-templated transcription"/>
    <property type="evidence" value="ECO:0007669"/>
    <property type="project" value="InterPro"/>
</dbReference>
<sequence length="142" mass="16941">MDFGNWLHEEQYISYLAIRRKDDPIPSGVFVENPFRLNPWDHEDSWYLFEESTNEGHREGDVRRTENGFWKWSSIVTIPVESAIGFKNVFEFYQGNPPAGTRTGWMMHQYRARLKFEGPSHLQENISLCRLFWHNDERVKTS</sequence>
<dbReference type="PANTHER" id="PTHR31989">
    <property type="entry name" value="NAC DOMAIN-CONTAINING PROTEIN 82-RELATED"/>
    <property type="match status" value="1"/>
</dbReference>
<dbReference type="AlphaFoldDB" id="A0AAV8HSS2"/>
<organism evidence="7 8">
    <name type="scientific">Rhynchospora pubera</name>
    <dbReference type="NCBI Taxonomy" id="906938"/>
    <lineage>
        <taxon>Eukaryota</taxon>
        <taxon>Viridiplantae</taxon>
        <taxon>Streptophyta</taxon>
        <taxon>Embryophyta</taxon>
        <taxon>Tracheophyta</taxon>
        <taxon>Spermatophyta</taxon>
        <taxon>Magnoliopsida</taxon>
        <taxon>Liliopsida</taxon>
        <taxon>Poales</taxon>
        <taxon>Cyperaceae</taxon>
        <taxon>Cyperoideae</taxon>
        <taxon>Rhynchosporeae</taxon>
        <taxon>Rhynchospora</taxon>
    </lineage>
</organism>
<feature type="domain" description="NAC" evidence="6">
    <location>
        <begin position="1"/>
        <end position="134"/>
    </location>
</feature>
<keyword evidence="4" id="KW-0804">Transcription</keyword>
<evidence type="ECO:0000256" key="5">
    <source>
        <dbReference type="ARBA" id="ARBA00023242"/>
    </source>
</evidence>
<gene>
    <name evidence="7" type="ORF">LUZ62_032175</name>
</gene>
<keyword evidence="8" id="KW-1185">Reference proteome</keyword>
<dbReference type="SUPFAM" id="SSF101941">
    <property type="entry name" value="NAC domain"/>
    <property type="match status" value="1"/>
</dbReference>
<dbReference type="Gene3D" id="2.170.150.80">
    <property type="entry name" value="NAC domain"/>
    <property type="match status" value="1"/>
</dbReference>
<keyword evidence="3" id="KW-0238">DNA-binding</keyword>
<dbReference type="Pfam" id="PF02365">
    <property type="entry name" value="NAM"/>
    <property type="match status" value="1"/>
</dbReference>
<evidence type="ECO:0000313" key="8">
    <source>
        <dbReference type="Proteomes" id="UP001140206"/>
    </source>
</evidence>
<name>A0AAV8HSS2_9POAL</name>
<keyword evidence="5" id="KW-0539">Nucleus</keyword>